<evidence type="ECO:0000313" key="3">
    <source>
        <dbReference type="EMBL" id="GEO33588.1"/>
    </source>
</evidence>
<keyword evidence="2" id="KW-0963">Cytoplasm</keyword>
<dbReference type="GO" id="GO:0005737">
    <property type="term" value="C:cytoplasm"/>
    <property type="evidence" value="ECO:0007669"/>
    <property type="project" value="UniProtKB-SubCell"/>
</dbReference>
<dbReference type="HAMAP" id="MF_00795">
    <property type="entry name" value="CutC"/>
    <property type="match status" value="1"/>
</dbReference>
<gene>
    <name evidence="2" type="primary">cutC</name>
    <name evidence="3" type="ORF">CAE01nite_13130</name>
</gene>
<dbReference type="SUPFAM" id="SSF110395">
    <property type="entry name" value="CutC-like"/>
    <property type="match status" value="1"/>
</dbReference>
<dbReference type="AlphaFoldDB" id="A0A512DAU7"/>
<dbReference type="Gene3D" id="3.20.20.380">
    <property type="entry name" value="Copper homeostasis (CutC) domain"/>
    <property type="match status" value="1"/>
</dbReference>
<evidence type="ECO:0000256" key="2">
    <source>
        <dbReference type="HAMAP-Rule" id="MF_00795"/>
    </source>
</evidence>
<reference evidence="3 4" key="1">
    <citation type="submission" date="2019-07" db="EMBL/GenBank/DDBJ databases">
        <title>Whole genome shotgun sequence of Cellulomonas aerilata NBRC 106308.</title>
        <authorList>
            <person name="Hosoyama A."/>
            <person name="Uohara A."/>
            <person name="Ohji S."/>
            <person name="Ichikawa N."/>
        </authorList>
    </citation>
    <scope>NUCLEOTIDE SEQUENCE [LARGE SCALE GENOMIC DNA]</scope>
    <source>
        <strain evidence="3 4">NBRC 106308</strain>
    </source>
</reference>
<dbReference type="InterPro" id="IPR005627">
    <property type="entry name" value="CutC-like"/>
</dbReference>
<comment type="similarity">
    <text evidence="1 2">Belongs to the CutC family.</text>
</comment>
<protein>
    <recommendedName>
        <fullName evidence="2">PF03932 family protein CutC</fullName>
    </recommendedName>
</protein>
<name>A0A512DAU7_9CELL</name>
<dbReference type="PANTHER" id="PTHR12598">
    <property type="entry name" value="COPPER HOMEOSTASIS PROTEIN CUTC"/>
    <property type="match status" value="1"/>
</dbReference>
<dbReference type="PANTHER" id="PTHR12598:SF0">
    <property type="entry name" value="COPPER HOMEOSTASIS PROTEIN CUTC HOMOLOG"/>
    <property type="match status" value="1"/>
</dbReference>
<comment type="subcellular location">
    <subcellularLocation>
        <location evidence="2">Cytoplasm</location>
    </subcellularLocation>
</comment>
<dbReference type="InterPro" id="IPR036822">
    <property type="entry name" value="CutC-like_dom_sf"/>
</dbReference>
<dbReference type="Proteomes" id="UP000321181">
    <property type="component" value="Unassembled WGS sequence"/>
</dbReference>
<evidence type="ECO:0000256" key="1">
    <source>
        <dbReference type="ARBA" id="ARBA00007768"/>
    </source>
</evidence>
<dbReference type="Pfam" id="PF03932">
    <property type="entry name" value="CutC"/>
    <property type="match status" value="1"/>
</dbReference>
<dbReference type="EMBL" id="BJYY01000010">
    <property type="protein sequence ID" value="GEO33588.1"/>
    <property type="molecule type" value="Genomic_DNA"/>
</dbReference>
<dbReference type="GO" id="GO:0005507">
    <property type="term" value="F:copper ion binding"/>
    <property type="evidence" value="ECO:0007669"/>
    <property type="project" value="TreeGrafter"/>
</dbReference>
<comment type="caution">
    <text evidence="2">Once thought to be involved in copper homeostasis, experiments in E.coli have shown this is not the case.</text>
</comment>
<organism evidence="3 4">
    <name type="scientific">Cellulomonas aerilata</name>
    <dbReference type="NCBI Taxonomy" id="515326"/>
    <lineage>
        <taxon>Bacteria</taxon>
        <taxon>Bacillati</taxon>
        <taxon>Actinomycetota</taxon>
        <taxon>Actinomycetes</taxon>
        <taxon>Micrococcales</taxon>
        <taxon>Cellulomonadaceae</taxon>
        <taxon>Cellulomonas</taxon>
    </lineage>
</organism>
<comment type="caution">
    <text evidence="3">The sequence shown here is derived from an EMBL/GenBank/DDBJ whole genome shotgun (WGS) entry which is preliminary data.</text>
</comment>
<proteinExistence type="inferred from homology"/>
<accession>A0A512DAU7</accession>
<evidence type="ECO:0000313" key="4">
    <source>
        <dbReference type="Proteomes" id="UP000321181"/>
    </source>
</evidence>
<sequence length="275" mass="27486">MAQLRRRHGLSVPGWCADSTLAGRRTPGYGAVGRGEAAVVDVEIAVQDLAGVRIARDAGADRVELCIGLVTGGLTPPIGLVEAAVETGLPVHPLIRTRPGGFVVDDVELDVQVRDVRAVARAGAAGVVVGALTAAGEVDDDAVRRLVDAAGGLPVTYHRALDVVTDRRRALDRLAALGVTRVLTSGGAARAGDGTGEIAALVRHAAGLGGGVQLMAGGGVRVADIPALVAAGVHAVHLSARRPAHDPGATGPGGGAAGYDVTDEATVRAAVAAAR</sequence>
<keyword evidence="4" id="KW-1185">Reference proteome</keyword>